<feature type="non-terminal residue" evidence="2">
    <location>
        <position position="1"/>
    </location>
</feature>
<dbReference type="Gene3D" id="2.60.120.290">
    <property type="entry name" value="Spermadhesin, CUB domain"/>
    <property type="match status" value="1"/>
</dbReference>
<gene>
    <name evidence="2" type="primary">LOC106820295</name>
</gene>
<proteinExistence type="predicted"/>
<evidence type="ECO:0000313" key="2">
    <source>
        <dbReference type="RefSeq" id="XP_014680302.1"/>
    </source>
</evidence>
<evidence type="ECO:0000313" key="1">
    <source>
        <dbReference type="Proteomes" id="UP000695022"/>
    </source>
</evidence>
<protein>
    <submittedName>
        <fullName evidence="2">Uncharacterized protein LOC106820295</fullName>
    </submittedName>
</protein>
<reference evidence="2" key="1">
    <citation type="submission" date="2025-08" db="UniProtKB">
        <authorList>
            <consortium name="RefSeq"/>
        </authorList>
    </citation>
    <scope>IDENTIFICATION</scope>
</reference>
<accession>A0ABM1F781</accession>
<dbReference type="SUPFAM" id="SSF49854">
    <property type="entry name" value="Spermadhesin, CUB domain"/>
    <property type="match status" value="1"/>
</dbReference>
<organism evidence="1 2">
    <name type="scientific">Priapulus caudatus</name>
    <name type="common">Priapulid worm</name>
    <dbReference type="NCBI Taxonomy" id="37621"/>
    <lineage>
        <taxon>Eukaryota</taxon>
        <taxon>Metazoa</taxon>
        <taxon>Ecdysozoa</taxon>
        <taxon>Scalidophora</taxon>
        <taxon>Priapulida</taxon>
        <taxon>Priapulimorpha</taxon>
        <taxon>Priapulimorphida</taxon>
        <taxon>Priapulidae</taxon>
        <taxon>Priapulus</taxon>
    </lineage>
</organism>
<dbReference type="InterPro" id="IPR035914">
    <property type="entry name" value="Sperma_CUB_dom_sf"/>
</dbReference>
<sequence length="101" mass="11334">CRCQCDLHMRMTDKYSRNGGGEPEYSSSDVHPFCCVDIDIVEISTVINGDDADIDNFCGTVESQMVMSSGPRMIVTFRTYQPPQRATADYRGFLGLYSFVN</sequence>
<dbReference type="Proteomes" id="UP000695022">
    <property type="component" value="Unplaced"/>
</dbReference>
<dbReference type="RefSeq" id="XP_014680302.1">
    <property type="nucleotide sequence ID" value="XM_014824816.1"/>
</dbReference>
<dbReference type="GeneID" id="106820295"/>
<keyword evidence="1" id="KW-1185">Reference proteome</keyword>
<name>A0ABM1F781_PRICU</name>
<feature type="non-terminal residue" evidence="2">
    <location>
        <position position="101"/>
    </location>
</feature>